<evidence type="ECO:0000259" key="4">
    <source>
        <dbReference type="Pfam" id="PF00107"/>
    </source>
</evidence>
<dbReference type="InterPro" id="IPR036291">
    <property type="entry name" value="NAD(P)-bd_dom_sf"/>
</dbReference>
<evidence type="ECO:0000313" key="6">
    <source>
        <dbReference type="EMBL" id="QBI54573.1"/>
    </source>
</evidence>
<dbReference type="PANTHER" id="PTHR43401">
    <property type="entry name" value="L-THREONINE 3-DEHYDROGENASE"/>
    <property type="match status" value="1"/>
</dbReference>
<reference evidence="6 7" key="1">
    <citation type="submission" date="2019-02" db="EMBL/GenBank/DDBJ databases">
        <authorList>
            <person name="Khodamoradi S."/>
            <person name="Hahnke R.L."/>
            <person name="Kaempfer P."/>
            <person name="Schumann P."/>
            <person name="Rohde M."/>
            <person name="Steinert M."/>
            <person name="Luzhetskyy A."/>
            <person name="Wink J."/>
            <person name="Ruckert C."/>
        </authorList>
    </citation>
    <scope>NUCLEOTIDE SEQUENCE [LARGE SCALE GENOMIC DNA]</scope>
    <source>
        <strain evidence="6 7">M2</strain>
    </source>
</reference>
<dbReference type="SUPFAM" id="SSF50129">
    <property type="entry name" value="GroES-like"/>
    <property type="match status" value="1"/>
</dbReference>
<dbReference type="InterPro" id="IPR011032">
    <property type="entry name" value="GroES-like_sf"/>
</dbReference>
<dbReference type="InterPro" id="IPR013154">
    <property type="entry name" value="ADH-like_N"/>
</dbReference>
<dbReference type="KEGG" id="strr:EKD16_13955"/>
<dbReference type="InterPro" id="IPR013149">
    <property type="entry name" value="ADH-like_C"/>
</dbReference>
<dbReference type="SUPFAM" id="SSF51735">
    <property type="entry name" value="NAD(P)-binding Rossmann-fold domains"/>
    <property type="match status" value="1"/>
</dbReference>
<dbReference type="PANTHER" id="PTHR43401:SF2">
    <property type="entry name" value="L-THREONINE 3-DEHYDROGENASE"/>
    <property type="match status" value="1"/>
</dbReference>
<evidence type="ECO:0000256" key="1">
    <source>
        <dbReference type="ARBA" id="ARBA00001947"/>
    </source>
</evidence>
<dbReference type="GO" id="GO:0003939">
    <property type="term" value="F:L-iditol 2-dehydrogenase (NAD+) activity"/>
    <property type="evidence" value="ECO:0007669"/>
    <property type="project" value="UniProtKB-EC"/>
</dbReference>
<feature type="region of interest" description="Disordered" evidence="3">
    <location>
        <begin position="357"/>
        <end position="376"/>
    </location>
</feature>
<dbReference type="InterPro" id="IPR050129">
    <property type="entry name" value="Zn_alcohol_dh"/>
</dbReference>
<dbReference type="AlphaFoldDB" id="A0A4P6Q244"/>
<dbReference type="RefSeq" id="WP_131098732.1">
    <property type="nucleotide sequence ID" value="NZ_CP036455.1"/>
</dbReference>
<evidence type="ECO:0000256" key="3">
    <source>
        <dbReference type="SAM" id="MobiDB-lite"/>
    </source>
</evidence>
<accession>A0A4P6Q244</accession>
<protein>
    <submittedName>
        <fullName evidence="6">Sorbitol dehydrogenase</fullName>
        <ecNumber evidence="6">1.1.1.14</ecNumber>
    </submittedName>
</protein>
<evidence type="ECO:0000313" key="7">
    <source>
        <dbReference type="Proteomes" id="UP000292235"/>
    </source>
</evidence>
<feature type="compositionally biased region" description="Low complexity" evidence="3">
    <location>
        <begin position="357"/>
        <end position="368"/>
    </location>
</feature>
<organism evidence="6 7">
    <name type="scientific">Streptomonospora litoralis</name>
    <dbReference type="NCBI Taxonomy" id="2498135"/>
    <lineage>
        <taxon>Bacteria</taxon>
        <taxon>Bacillati</taxon>
        <taxon>Actinomycetota</taxon>
        <taxon>Actinomycetes</taxon>
        <taxon>Streptosporangiales</taxon>
        <taxon>Nocardiopsidaceae</taxon>
        <taxon>Streptomonospora</taxon>
    </lineage>
</organism>
<proteinExistence type="predicted"/>
<dbReference type="Gene3D" id="3.40.50.720">
    <property type="entry name" value="NAD(P)-binding Rossmann-like Domain"/>
    <property type="match status" value="1"/>
</dbReference>
<dbReference type="Pfam" id="PF08240">
    <property type="entry name" value="ADH_N"/>
    <property type="match status" value="1"/>
</dbReference>
<gene>
    <name evidence="6" type="primary">gutB</name>
    <name evidence="6" type="ORF">EKD16_13955</name>
</gene>
<dbReference type="Pfam" id="PF00107">
    <property type="entry name" value="ADH_zinc_N"/>
    <property type="match status" value="1"/>
</dbReference>
<keyword evidence="2 6" id="KW-0560">Oxidoreductase</keyword>
<evidence type="ECO:0000259" key="5">
    <source>
        <dbReference type="Pfam" id="PF08240"/>
    </source>
</evidence>
<feature type="domain" description="Alcohol dehydrogenase-like N-terminal" evidence="5">
    <location>
        <begin position="34"/>
        <end position="153"/>
    </location>
</feature>
<dbReference type="Proteomes" id="UP000292235">
    <property type="component" value="Chromosome"/>
</dbReference>
<name>A0A4P6Q244_9ACTN</name>
<comment type="cofactor">
    <cofactor evidence="1">
        <name>Zn(2+)</name>
        <dbReference type="ChEBI" id="CHEBI:29105"/>
    </cofactor>
</comment>
<feature type="domain" description="Alcohol dehydrogenase-like C-terminal" evidence="4">
    <location>
        <begin position="192"/>
        <end position="316"/>
    </location>
</feature>
<dbReference type="Gene3D" id="3.90.180.10">
    <property type="entry name" value="Medium-chain alcohol dehydrogenases, catalytic domain"/>
    <property type="match status" value="1"/>
</dbReference>
<dbReference type="EMBL" id="CP036455">
    <property type="protein sequence ID" value="QBI54573.1"/>
    <property type="molecule type" value="Genomic_DNA"/>
</dbReference>
<dbReference type="OrthoDB" id="9797931at2"/>
<evidence type="ECO:0000256" key="2">
    <source>
        <dbReference type="ARBA" id="ARBA00023002"/>
    </source>
</evidence>
<keyword evidence="7" id="KW-1185">Reference proteome</keyword>
<sequence length="376" mass="37787">MDGRTPAAGDTMPALRWHGPRDLRLDTVAVPEPGPGTVLVAVERVGLCGTDLEEYTDGPVQIPAAAAHPLSDRRAPVVLGHEVVGRVAACPGGELRTGARVVPDVVVGCGRCWWCGRHQPGLCPTGAVRGLQDDGGLAHYMAADAARAVEVPEHVPADAAGFAEPLSVAVRALRKAGDLSGACVAVLGAGTIGLLTAAVAAARGAGRVLAVDPVATRRRLAEGFGAAAAPPDGAADLVGDASCGRGADVVVECSGTPPAAAQAPLLARRGGTVVLVGTPPPGTGIAVREVVAREQRVLGSVAHIWDEDTAAAVALLSRGTIDPSPLLSAVVRLEDAVHGGFERLLRDRDALKVLVAPGPAEAPGGAPVPAAPSPRP</sequence>
<dbReference type="EC" id="1.1.1.14" evidence="6"/>